<protein>
    <submittedName>
        <fullName evidence="1">Uncharacterized protein</fullName>
    </submittedName>
</protein>
<evidence type="ECO:0000313" key="1">
    <source>
        <dbReference type="EMBL" id="KAK9236659.1"/>
    </source>
</evidence>
<keyword evidence="2" id="KW-1185">Reference proteome</keyword>
<gene>
    <name evidence="1" type="ORF">V1525DRAFT_201161</name>
</gene>
<organism evidence="1 2">
    <name type="scientific">Lipomyces kononenkoae</name>
    <name type="common">Yeast</name>
    <dbReference type="NCBI Taxonomy" id="34357"/>
    <lineage>
        <taxon>Eukaryota</taxon>
        <taxon>Fungi</taxon>
        <taxon>Dikarya</taxon>
        <taxon>Ascomycota</taxon>
        <taxon>Saccharomycotina</taxon>
        <taxon>Lipomycetes</taxon>
        <taxon>Lipomycetales</taxon>
        <taxon>Lipomycetaceae</taxon>
        <taxon>Lipomyces</taxon>
    </lineage>
</organism>
<evidence type="ECO:0000313" key="2">
    <source>
        <dbReference type="Proteomes" id="UP001433508"/>
    </source>
</evidence>
<dbReference type="Proteomes" id="UP001433508">
    <property type="component" value="Unassembled WGS sequence"/>
</dbReference>
<accession>A0ACC3SYC8</accession>
<sequence>MRSIINSVILVTLILGVSLIQAVQFSEAPPCYKPCIDNTKIISQCDRNDVECLCRDSVYQLGLSGCFHSQCPSQDLMFAQNLATSECIRFNVQPGANPHLARRDILEKYMKRQLASFSLSGSQSFSFSSTPLSFSSTRFSSSSSGAFPTASFSSSGPTTTFGPPPPNARHIVKRMQSFGMNECGQACFYSKLAALGCDPTDQACVCSSAYFNAVTDCLVDFCYDQIPLAFQVRPALCAAS</sequence>
<proteinExistence type="predicted"/>
<dbReference type="EMBL" id="MU971383">
    <property type="protein sequence ID" value="KAK9236659.1"/>
    <property type="molecule type" value="Genomic_DNA"/>
</dbReference>
<comment type="caution">
    <text evidence="1">The sequence shown here is derived from an EMBL/GenBank/DDBJ whole genome shotgun (WGS) entry which is preliminary data.</text>
</comment>
<reference evidence="2" key="1">
    <citation type="journal article" date="2024" name="Front. Bioeng. Biotechnol.">
        <title>Genome-scale model development and genomic sequencing of the oleaginous clade Lipomyces.</title>
        <authorList>
            <person name="Czajka J.J."/>
            <person name="Han Y."/>
            <person name="Kim J."/>
            <person name="Mondo S.J."/>
            <person name="Hofstad B.A."/>
            <person name="Robles A."/>
            <person name="Haridas S."/>
            <person name="Riley R."/>
            <person name="LaButti K."/>
            <person name="Pangilinan J."/>
            <person name="Andreopoulos W."/>
            <person name="Lipzen A."/>
            <person name="Yan J."/>
            <person name="Wang M."/>
            <person name="Ng V."/>
            <person name="Grigoriev I.V."/>
            <person name="Spatafora J.W."/>
            <person name="Magnuson J.K."/>
            <person name="Baker S.E."/>
            <person name="Pomraning K.R."/>
        </authorList>
    </citation>
    <scope>NUCLEOTIDE SEQUENCE [LARGE SCALE GENOMIC DNA]</scope>
    <source>
        <strain evidence="2">CBS 7786</strain>
    </source>
</reference>
<name>A0ACC3SYC8_LIPKO</name>